<evidence type="ECO:0000256" key="4">
    <source>
        <dbReference type="ARBA" id="ARBA00012086"/>
    </source>
</evidence>
<organism evidence="14 15">
    <name type="scientific">Photobacterium atrarenae</name>
    <dbReference type="NCBI Taxonomy" id="865757"/>
    <lineage>
        <taxon>Bacteria</taxon>
        <taxon>Pseudomonadati</taxon>
        <taxon>Pseudomonadota</taxon>
        <taxon>Gammaproteobacteria</taxon>
        <taxon>Vibrionales</taxon>
        <taxon>Vibrionaceae</taxon>
        <taxon>Photobacterium</taxon>
    </lineage>
</organism>
<evidence type="ECO:0000256" key="7">
    <source>
        <dbReference type="ARBA" id="ARBA00022915"/>
    </source>
</evidence>
<dbReference type="Pfam" id="PF00701">
    <property type="entry name" value="DHDPS"/>
    <property type="match status" value="1"/>
</dbReference>
<dbReference type="RefSeq" id="WP_255391806.1">
    <property type="nucleotide sequence ID" value="NZ_CP101509.1"/>
</dbReference>
<gene>
    <name evidence="14" type="primary">dapA</name>
    <name evidence="14" type="ORF">NNL38_17885</name>
</gene>
<evidence type="ECO:0000256" key="11">
    <source>
        <dbReference type="ARBA" id="ARBA00047836"/>
    </source>
</evidence>
<dbReference type="Proteomes" id="UP001057998">
    <property type="component" value="Chromosome 2"/>
</dbReference>
<comment type="catalytic activity">
    <reaction evidence="11">
        <text>L-aspartate 4-semialdehyde + pyruvate = (2S,4S)-4-hydroxy-2,3,4,5-tetrahydrodipicolinate + H2O + H(+)</text>
        <dbReference type="Rhea" id="RHEA:34171"/>
        <dbReference type="ChEBI" id="CHEBI:15361"/>
        <dbReference type="ChEBI" id="CHEBI:15377"/>
        <dbReference type="ChEBI" id="CHEBI:15378"/>
        <dbReference type="ChEBI" id="CHEBI:67139"/>
        <dbReference type="ChEBI" id="CHEBI:537519"/>
        <dbReference type="EC" id="4.3.3.7"/>
    </reaction>
</comment>
<evidence type="ECO:0000256" key="6">
    <source>
        <dbReference type="ARBA" id="ARBA00022605"/>
    </source>
</evidence>
<comment type="similarity">
    <text evidence="3 13">Belongs to the DapA family.</text>
</comment>
<dbReference type="EC" id="4.3.3.7" evidence="4 12"/>
<dbReference type="PIRSF" id="PIRSF001365">
    <property type="entry name" value="DHDPS"/>
    <property type="match status" value="1"/>
</dbReference>
<dbReference type="NCBIfam" id="TIGR00674">
    <property type="entry name" value="dapA"/>
    <property type="match status" value="1"/>
</dbReference>
<evidence type="ECO:0000313" key="14">
    <source>
        <dbReference type="EMBL" id="UTV30447.1"/>
    </source>
</evidence>
<keyword evidence="15" id="KW-1185">Reference proteome</keyword>
<dbReference type="PANTHER" id="PTHR12128:SF66">
    <property type="entry name" value="4-HYDROXY-2-OXOGLUTARATE ALDOLASE, MITOCHONDRIAL"/>
    <property type="match status" value="1"/>
</dbReference>
<sequence>MKLDGIFVPVVTPFTDDNQVNFEALGKLLDWQIEAGVAGIVACGTTGEYYAFSDEERTQVLTFIAEHVGDRAQLIAGVNDTHTQGSINKAQQAKALGYQGLMLAPPIYCLPQQSEIITHYQTVSREVGLPIIMYNFPARSGVEIEVDSVIELSRDPNIVGIKESSGDFTRALSLINANLDDFAVVCGSDDQGADYLFWGVRAWIGGAANYLPEAHVQMLESARIGDYNALRAIMTKLLPVIQNQESADYNQKAKLALIHRGQDVGPIRAPLQPICKTDQDAFLQLLDAALQ</sequence>
<comment type="pathway">
    <text evidence="2">Amino-acid biosynthesis; L-lysine biosynthesis via DAP pathway; (S)-tetrahydrodipicolinate from L-aspartate: step 3/4.</text>
</comment>
<dbReference type="PANTHER" id="PTHR12128">
    <property type="entry name" value="DIHYDRODIPICOLINATE SYNTHASE"/>
    <property type="match status" value="1"/>
</dbReference>
<reference evidence="14" key="1">
    <citation type="submission" date="2022-07" db="EMBL/GenBank/DDBJ databases">
        <title>Genome sequencing of Photobacterium atrarenae GJH2-4.</title>
        <authorList>
            <person name="Park S.-J."/>
        </authorList>
    </citation>
    <scope>NUCLEOTIDE SEQUENCE</scope>
    <source>
        <strain evidence="14">GJH2-4</strain>
    </source>
</reference>
<dbReference type="InterPro" id="IPR002220">
    <property type="entry name" value="DapA-like"/>
</dbReference>
<evidence type="ECO:0000256" key="9">
    <source>
        <dbReference type="ARBA" id="ARBA00023239"/>
    </source>
</evidence>
<evidence type="ECO:0000256" key="1">
    <source>
        <dbReference type="ARBA" id="ARBA00003294"/>
    </source>
</evidence>
<dbReference type="PRINTS" id="PR00146">
    <property type="entry name" value="DHPICSNTHASE"/>
</dbReference>
<evidence type="ECO:0000256" key="2">
    <source>
        <dbReference type="ARBA" id="ARBA00005120"/>
    </source>
</evidence>
<dbReference type="CDD" id="cd00408">
    <property type="entry name" value="DHDPS-like"/>
    <property type="match status" value="1"/>
</dbReference>
<accession>A0ABY5GPH4</accession>
<keyword evidence="6" id="KW-0028">Amino-acid biosynthesis</keyword>
<keyword evidence="5" id="KW-0963">Cytoplasm</keyword>
<dbReference type="SUPFAM" id="SSF51569">
    <property type="entry name" value="Aldolase"/>
    <property type="match status" value="1"/>
</dbReference>
<dbReference type="EMBL" id="CP101509">
    <property type="protein sequence ID" value="UTV30447.1"/>
    <property type="molecule type" value="Genomic_DNA"/>
</dbReference>
<dbReference type="SMART" id="SM01130">
    <property type="entry name" value="DHDPS"/>
    <property type="match status" value="1"/>
</dbReference>
<dbReference type="InterPro" id="IPR013785">
    <property type="entry name" value="Aldolase_TIM"/>
</dbReference>
<dbReference type="GO" id="GO:0008840">
    <property type="term" value="F:4-hydroxy-tetrahydrodipicolinate synthase activity"/>
    <property type="evidence" value="ECO:0007669"/>
    <property type="project" value="UniProtKB-EC"/>
</dbReference>
<comment type="function">
    <text evidence="1">Catalyzes the condensation of (S)-aspartate-beta-semialdehyde [(S)-ASA] and pyruvate to 4-hydroxy-tetrahydrodipicolinate (HTPA).</text>
</comment>
<keyword evidence="9 13" id="KW-0456">Lyase</keyword>
<evidence type="ECO:0000256" key="10">
    <source>
        <dbReference type="ARBA" id="ARBA00023270"/>
    </source>
</evidence>
<dbReference type="PROSITE" id="PS00666">
    <property type="entry name" value="DHDPS_2"/>
    <property type="match status" value="1"/>
</dbReference>
<protein>
    <recommendedName>
        <fullName evidence="4 12">4-hydroxy-tetrahydrodipicolinate synthase</fullName>
        <ecNumber evidence="4 12">4.3.3.7</ecNumber>
    </recommendedName>
</protein>
<evidence type="ECO:0000256" key="3">
    <source>
        <dbReference type="ARBA" id="ARBA00007592"/>
    </source>
</evidence>
<evidence type="ECO:0000256" key="5">
    <source>
        <dbReference type="ARBA" id="ARBA00022490"/>
    </source>
</evidence>
<evidence type="ECO:0000313" key="15">
    <source>
        <dbReference type="Proteomes" id="UP001057998"/>
    </source>
</evidence>
<evidence type="ECO:0000256" key="13">
    <source>
        <dbReference type="PIRNR" id="PIRNR001365"/>
    </source>
</evidence>
<dbReference type="InterPro" id="IPR020625">
    <property type="entry name" value="Schiff_base-form_aldolases_AS"/>
</dbReference>
<keyword evidence="7" id="KW-0220">Diaminopimelate biosynthesis</keyword>
<evidence type="ECO:0000256" key="8">
    <source>
        <dbReference type="ARBA" id="ARBA00023154"/>
    </source>
</evidence>
<dbReference type="Gene3D" id="3.20.20.70">
    <property type="entry name" value="Aldolase class I"/>
    <property type="match status" value="1"/>
</dbReference>
<keyword evidence="8" id="KW-0457">Lysine biosynthesis</keyword>
<name>A0ABY5GPH4_9GAMM</name>
<evidence type="ECO:0000256" key="12">
    <source>
        <dbReference type="NCBIfam" id="TIGR00674"/>
    </source>
</evidence>
<proteinExistence type="inferred from homology"/>
<keyword evidence="10" id="KW-0704">Schiff base</keyword>
<dbReference type="InterPro" id="IPR005263">
    <property type="entry name" value="DapA"/>
</dbReference>